<dbReference type="EMBL" id="ABXY01000020">
    <property type="protein sequence ID" value="EEB21170.1"/>
    <property type="molecule type" value="Genomic_DNA"/>
</dbReference>
<evidence type="ECO:0000313" key="1">
    <source>
        <dbReference type="EMBL" id="EEB21170.1"/>
    </source>
</evidence>
<protein>
    <submittedName>
        <fullName evidence="1">Uncharacterized protein</fullName>
    </submittedName>
</protein>
<gene>
    <name evidence="1" type="ORF">BIFCAT_01440</name>
</gene>
<evidence type="ECO:0000313" key="2">
    <source>
        <dbReference type="Proteomes" id="UP000003882"/>
    </source>
</evidence>
<reference evidence="1 2" key="2">
    <citation type="submission" date="2008-10" db="EMBL/GenBank/DDBJ databases">
        <authorList>
            <person name="Fulton L."/>
            <person name="Clifton S."/>
            <person name="Fulton B."/>
            <person name="Xu J."/>
            <person name="Minx P."/>
            <person name="Pepin K.H."/>
            <person name="Johnson M."/>
            <person name="Bhonagiri V."/>
            <person name="Nash W.E."/>
            <person name="Mardis E.R."/>
            <person name="Wilson R.K."/>
        </authorList>
    </citation>
    <scope>NUCLEOTIDE SEQUENCE [LARGE SCALE GENOMIC DNA]</scope>
    <source>
        <strain evidence="1 2">DSM 16992</strain>
    </source>
</reference>
<feature type="non-terminal residue" evidence="1">
    <location>
        <position position="62"/>
    </location>
</feature>
<dbReference type="AlphaFoldDB" id="B6XW51"/>
<proteinExistence type="predicted"/>
<dbReference type="Proteomes" id="UP000003882">
    <property type="component" value="Unassembled WGS sequence"/>
</dbReference>
<dbReference type="RefSeq" id="WP_003835842.1">
    <property type="nucleotide sequence ID" value="NZ_ABXY01000020.1"/>
</dbReference>
<name>B6XW51_9BIFI</name>
<comment type="caution">
    <text evidence="1">The sequence shown here is derived from an EMBL/GenBank/DDBJ whole genome shotgun (WGS) entry which is preliminary data.</text>
</comment>
<sequence>MEKEKNDSGGRNFDTPVDALFCNGSRVVREGSGCVDRQVRVSLLLAAQHGGLAPGDWGGLLV</sequence>
<reference evidence="1 2" key="1">
    <citation type="submission" date="2008-10" db="EMBL/GenBank/DDBJ databases">
        <title>Draft genome sequence of Bifidobacterium catenulatum (DSM 16992).</title>
        <authorList>
            <person name="Sudarsanam P."/>
            <person name="Ley R."/>
            <person name="Guruge J."/>
            <person name="Turnbaugh P.J."/>
            <person name="Mahowald M."/>
            <person name="Liep D."/>
            <person name="Gordon J."/>
        </authorList>
    </citation>
    <scope>NUCLEOTIDE SEQUENCE [LARGE SCALE GENOMIC DNA]</scope>
    <source>
        <strain evidence="1 2">DSM 16992</strain>
    </source>
</reference>
<accession>B6XW51</accession>
<organism evidence="1 2">
    <name type="scientific">Bifidobacterium catenulatum DSM 16992 = JCM 1194 = LMG 11043</name>
    <dbReference type="NCBI Taxonomy" id="566552"/>
    <lineage>
        <taxon>Bacteria</taxon>
        <taxon>Bacillati</taxon>
        <taxon>Actinomycetota</taxon>
        <taxon>Actinomycetes</taxon>
        <taxon>Bifidobacteriales</taxon>
        <taxon>Bifidobacteriaceae</taxon>
        <taxon>Bifidobacterium</taxon>
    </lineage>
</organism>